<feature type="transmembrane region" description="Helical" evidence="1">
    <location>
        <begin position="171"/>
        <end position="187"/>
    </location>
</feature>
<keyword evidence="1" id="KW-0472">Membrane</keyword>
<dbReference type="RefSeq" id="WP_013922619.1">
    <property type="nucleotide sequence ID" value="NC_015696.1"/>
</dbReference>
<feature type="transmembrane region" description="Helical" evidence="1">
    <location>
        <begin position="194"/>
        <end position="215"/>
    </location>
</feature>
<reference evidence="2" key="1">
    <citation type="submission" date="2011-05" db="EMBL/GenBank/DDBJ databases">
        <authorList>
            <person name="Kuske C.R."/>
            <person name="Challacombe J.F."/>
            <person name="Siddaramappa S."/>
            <person name="Petersen J.M."/>
            <person name="Bruce D.C."/>
        </authorList>
    </citation>
    <scope>NUCLEOTIDE SEQUENCE</scope>
    <source>
        <strain evidence="2">TX077308</strain>
    </source>
</reference>
<dbReference type="EMBL" id="CP002872">
    <property type="protein sequence ID" value="AEI35780.1"/>
    <property type="molecule type" value="Genomic_DNA"/>
</dbReference>
<feature type="transmembrane region" description="Helical" evidence="1">
    <location>
        <begin position="102"/>
        <end position="119"/>
    </location>
</feature>
<protein>
    <recommendedName>
        <fullName evidence="4">Glycosyltransferase RgtA/B/C/D-like domain-containing protein</fullName>
    </recommendedName>
</protein>
<feature type="transmembrane region" description="Helical" evidence="1">
    <location>
        <begin position="9"/>
        <end position="31"/>
    </location>
</feature>
<feature type="transmembrane region" description="Helical" evidence="1">
    <location>
        <begin position="350"/>
        <end position="367"/>
    </location>
</feature>
<feature type="transmembrane region" description="Helical" evidence="1">
    <location>
        <begin position="374"/>
        <end position="391"/>
    </location>
</feature>
<keyword evidence="1" id="KW-0812">Transmembrane</keyword>
<accession>A0ABM5M9H1</accession>
<feature type="transmembrane region" description="Helical" evidence="1">
    <location>
        <begin position="125"/>
        <end position="142"/>
    </location>
</feature>
<feature type="transmembrane region" description="Helical" evidence="1">
    <location>
        <begin position="326"/>
        <end position="344"/>
    </location>
</feature>
<gene>
    <name evidence="2" type="ordered locus">F7308_0853</name>
</gene>
<evidence type="ECO:0000256" key="1">
    <source>
        <dbReference type="SAM" id="Phobius"/>
    </source>
</evidence>
<organism evidence="2 3">
    <name type="scientific">Francisella salina</name>
    <dbReference type="NCBI Taxonomy" id="573569"/>
    <lineage>
        <taxon>Bacteria</taxon>
        <taxon>Pseudomonadati</taxon>
        <taxon>Pseudomonadota</taxon>
        <taxon>Gammaproteobacteria</taxon>
        <taxon>Thiotrichales</taxon>
        <taxon>Francisellaceae</taxon>
        <taxon>Francisella</taxon>
    </lineage>
</organism>
<evidence type="ECO:0008006" key="4">
    <source>
        <dbReference type="Google" id="ProtNLM"/>
    </source>
</evidence>
<feature type="transmembrane region" description="Helical" evidence="1">
    <location>
        <begin position="72"/>
        <end position="95"/>
    </location>
</feature>
<keyword evidence="1" id="KW-1133">Transmembrane helix</keyword>
<proteinExistence type="predicted"/>
<feature type="transmembrane region" description="Helical" evidence="1">
    <location>
        <begin position="419"/>
        <end position="439"/>
    </location>
</feature>
<evidence type="ECO:0000313" key="2">
    <source>
        <dbReference type="EMBL" id="AEI35780.1"/>
    </source>
</evidence>
<keyword evidence="3" id="KW-1185">Reference proteome</keyword>
<sequence length="568" mass="64390">MGSSGKSSVVFSVLITFFIFAITLSIYTPIFETNDDVGLSMISAGYGIAANATPNLTFSNALYGEILNHLPVIAGILPYSYMTFFALFVASYTLLDCLSKFNVSRSISCIIVLVIFVRAISMPQFTVNSGLLALASALSLLSYNKEPKLKYAFLFIILAFYSYLIRYEELYFVYLVAIPFILSKELLSKSYLKLFMVLLILCLFAKYFDSLHYSMVSFDKFNGLKKYLSILIDYGGASYLIQHPELLKSHGYSVNDMSLIRAFVFIDPYVVNQSRLHDLLVYYTPTARVHANIWLGVEAIRSIFSDSMSYLVIFGLSIVPFSKHKYKLIFSWVIFSCLIAFLGIEGRPSILRVYYAVICLLALLPLISLDNKNIRNIYCWIILVISSIFIYGINSYLAYSAIVLAIVFMVVDIFRGTKVVINIIIVALFSLVIAVSYNYELNRSLVVQANNAQNDYKQLPKGIYYIFGDSYPFQYIYTPLDNDLDITHIKLNSFGGLYYMPGTNSYSYSKSGESLHDMFKSSIPVKIIANQMYVDLLSKYCSEHYSKSLDVLKTKTYSTFTTYVLVCK</sequence>
<evidence type="ECO:0000313" key="3">
    <source>
        <dbReference type="Proteomes" id="UP000000490"/>
    </source>
</evidence>
<feature type="transmembrane region" description="Helical" evidence="1">
    <location>
        <begin position="149"/>
        <end position="165"/>
    </location>
</feature>
<dbReference type="Proteomes" id="UP000000490">
    <property type="component" value="Chromosome"/>
</dbReference>
<feature type="transmembrane region" description="Helical" evidence="1">
    <location>
        <begin position="299"/>
        <end position="319"/>
    </location>
</feature>
<name>A0ABM5M9H1_FRAST</name>